<dbReference type="Gene3D" id="3.90.1300.10">
    <property type="entry name" value="Amidase signature (AS) domain"/>
    <property type="match status" value="1"/>
</dbReference>
<evidence type="ECO:0000259" key="1">
    <source>
        <dbReference type="Pfam" id="PF01425"/>
    </source>
</evidence>
<dbReference type="Pfam" id="PF01425">
    <property type="entry name" value="Amidase"/>
    <property type="match status" value="1"/>
</dbReference>
<dbReference type="SUPFAM" id="SSF75304">
    <property type="entry name" value="Amidase signature (AS) enzymes"/>
    <property type="match status" value="1"/>
</dbReference>
<dbReference type="InterPro" id="IPR023631">
    <property type="entry name" value="Amidase_dom"/>
</dbReference>
<dbReference type="NCBIfam" id="NF005450">
    <property type="entry name" value="PRK07042.1"/>
    <property type="match status" value="1"/>
</dbReference>
<dbReference type="AlphaFoldDB" id="A0AB39U7A4"/>
<dbReference type="InterPro" id="IPR036928">
    <property type="entry name" value="AS_sf"/>
</dbReference>
<organism evidence="2">
    <name type="scientific">Bifidobacterium aquikefiricola</name>
    <dbReference type="NCBI Taxonomy" id="3059038"/>
    <lineage>
        <taxon>Bacteria</taxon>
        <taxon>Bacillati</taxon>
        <taxon>Actinomycetota</taxon>
        <taxon>Actinomycetes</taxon>
        <taxon>Bifidobacteriales</taxon>
        <taxon>Bifidobacteriaceae</taxon>
        <taxon>Bifidobacterium</taxon>
    </lineage>
</organism>
<dbReference type="KEGG" id="baqk:QN215_01520"/>
<dbReference type="EC" id="3.5.1.4" evidence="2"/>
<accession>A0AB39U7A4</accession>
<feature type="domain" description="Amidase" evidence="1">
    <location>
        <begin position="30"/>
        <end position="438"/>
    </location>
</feature>
<reference evidence="2" key="1">
    <citation type="submission" date="2023-07" db="EMBL/GenBank/DDBJ databases">
        <title>Bifidobacterium aquikefiriaerophilum sp. nov. and Bifidobacterium eccum sp. nov., isolated from water kefir.</title>
        <authorList>
            <person name="Breselge S."/>
            <person name="Bellassi P."/>
            <person name="Barcenilla C."/>
            <person name="Alvarez-Ordonez A."/>
            <person name="Morelli L."/>
            <person name="Cotter P.D."/>
        </authorList>
    </citation>
    <scope>NUCLEOTIDE SEQUENCE</scope>
    <source>
        <strain evidence="2">WK041_4_12</strain>
    </source>
</reference>
<keyword evidence="2" id="KW-0378">Hydrolase</keyword>
<dbReference type="PANTHER" id="PTHR11895">
    <property type="entry name" value="TRANSAMIDASE"/>
    <property type="match status" value="1"/>
</dbReference>
<name>A0AB39U7A4_9BIFI</name>
<evidence type="ECO:0000313" key="2">
    <source>
        <dbReference type="EMBL" id="XDS44843.1"/>
    </source>
</evidence>
<dbReference type="PANTHER" id="PTHR11895:SF173">
    <property type="entry name" value="GLUTAMYL-TRNA AMIDOTRANSFERASE SUBUNIT A"/>
    <property type="match status" value="1"/>
</dbReference>
<dbReference type="RefSeq" id="WP_369344389.1">
    <property type="nucleotide sequence ID" value="NZ_CP129674.1"/>
</dbReference>
<sequence>MSVTELTTAYARHDLSPLEVLEHKQRLFDQAEPVLHAIAMRYDKRESTFASAKESERRYANGEQIGPLDGVPVLTKENMNVVGEITTWGTKAFRDNPPETLNSPIIDLLDKTGCITLGKSAMPEWGMLSSGLSTDHATTCNAWNRDWNPGGSSSGAGAASAAGYAPVNYGSDIGGSVRLPASWNGSIGFKPTFGRIPVDPPYFGRTIGILGRKIPDLAIAFSQSLAADWRDPYSLPVEKTDWNDLERECKGMKIALLLDAGAGQPVAPQVAEAVAQAAQIFEQAGAHISKLAPYVGDSVSKIDMFWRAGHFLAYKALPEYRRKMILPFIAKWCESGAGISSDAAVAGSDEQLTLAKKTLAATKDYDLILSPVSPDATYPVDWAMPVNDVDHAMNHIAFCLPYNMSGQPSISVNCGFTSDGRPIGLQIAGQRYEDLTVLQAGTFYEHHKPSSARVSQWPTIWK</sequence>
<protein>
    <submittedName>
        <fullName evidence="2">Amidase</fullName>
        <ecNumber evidence="2">3.5.1.4</ecNumber>
    </submittedName>
</protein>
<proteinExistence type="predicted"/>
<dbReference type="InterPro" id="IPR000120">
    <property type="entry name" value="Amidase"/>
</dbReference>
<dbReference type="EMBL" id="CP129674">
    <property type="protein sequence ID" value="XDS44843.1"/>
    <property type="molecule type" value="Genomic_DNA"/>
</dbReference>
<gene>
    <name evidence="2" type="ORF">QN215_01520</name>
</gene>
<dbReference type="GO" id="GO:0004040">
    <property type="term" value="F:amidase activity"/>
    <property type="evidence" value="ECO:0007669"/>
    <property type="project" value="UniProtKB-EC"/>
</dbReference>